<dbReference type="Pfam" id="PF12937">
    <property type="entry name" value="F-box-like"/>
    <property type="match status" value="1"/>
</dbReference>
<organism evidence="3 4">
    <name type="scientific">Morella rubra</name>
    <name type="common">Chinese bayberry</name>
    <dbReference type="NCBI Taxonomy" id="262757"/>
    <lineage>
        <taxon>Eukaryota</taxon>
        <taxon>Viridiplantae</taxon>
        <taxon>Streptophyta</taxon>
        <taxon>Embryophyta</taxon>
        <taxon>Tracheophyta</taxon>
        <taxon>Spermatophyta</taxon>
        <taxon>Magnoliopsida</taxon>
        <taxon>eudicotyledons</taxon>
        <taxon>Gunneridae</taxon>
        <taxon>Pentapetalae</taxon>
        <taxon>rosids</taxon>
        <taxon>fabids</taxon>
        <taxon>Fagales</taxon>
        <taxon>Myricaceae</taxon>
        <taxon>Morella</taxon>
    </lineage>
</organism>
<reference evidence="3 4" key="2">
    <citation type="journal article" date="2019" name="Plant Biotechnol. J.">
        <title>The red bayberry genome and genetic basis of sex determination.</title>
        <authorList>
            <person name="Jia H.M."/>
            <person name="Jia H.J."/>
            <person name="Cai Q.L."/>
            <person name="Wang Y."/>
            <person name="Zhao H.B."/>
            <person name="Yang W.F."/>
            <person name="Wang G.Y."/>
            <person name="Li Y.H."/>
            <person name="Zhan D.L."/>
            <person name="Shen Y.T."/>
            <person name="Niu Q.F."/>
            <person name="Chang L."/>
            <person name="Qiu J."/>
            <person name="Zhao L."/>
            <person name="Xie H.B."/>
            <person name="Fu W.Y."/>
            <person name="Jin J."/>
            <person name="Li X.W."/>
            <person name="Jiao Y."/>
            <person name="Zhou C.C."/>
            <person name="Tu T."/>
            <person name="Chai C.Y."/>
            <person name="Gao J.L."/>
            <person name="Fan L.J."/>
            <person name="van de Weg E."/>
            <person name="Wang J.Y."/>
            <person name="Gao Z.S."/>
        </authorList>
    </citation>
    <scope>NUCLEOTIDE SEQUENCE [LARGE SCALE GENOMIC DNA]</scope>
    <source>
        <tissue evidence="3">Leaves</tissue>
    </source>
</reference>
<reference evidence="3" key="3">
    <citation type="submission" date="2019-09" db="EMBL/GenBank/DDBJ databases">
        <authorList>
            <person name="Gao Z."/>
        </authorList>
    </citation>
    <scope>NUCLEOTIDE SEQUENCE</scope>
    <source>
        <tissue evidence="3">Leaves</tissue>
    </source>
</reference>
<dbReference type="PROSITE" id="PS50181">
    <property type="entry name" value="FBOX"/>
    <property type="match status" value="1"/>
</dbReference>
<reference evidence="3" key="1">
    <citation type="submission" date="2018-07" db="EMBL/GenBank/DDBJ databases">
        <authorList>
            <person name="Gao Z.-S."/>
            <person name="Jia H.-M."/>
            <person name="Jia H.-J."/>
            <person name="Cai Q.-L."/>
            <person name="Wang Y."/>
            <person name="Zhao H.-B."/>
        </authorList>
    </citation>
    <scope>NUCLEOTIDE SEQUENCE</scope>
    <source>
        <tissue evidence="3">Leaves</tissue>
    </source>
</reference>
<comment type="caution">
    <text evidence="3">The sequence shown here is derived from an EMBL/GenBank/DDBJ whole genome shotgun (WGS) entry which is preliminary data.</text>
</comment>
<proteinExistence type="predicted"/>
<feature type="domain" description="F-box" evidence="1">
    <location>
        <begin position="11"/>
        <end position="63"/>
    </location>
</feature>
<evidence type="ECO:0000313" key="4">
    <source>
        <dbReference type="Proteomes" id="UP000516437"/>
    </source>
</evidence>
<dbReference type="AlphaFoldDB" id="A0A6A1WP47"/>
<dbReference type="EMBL" id="RXIC02000019">
    <property type="protein sequence ID" value="KAB1227052.1"/>
    <property type="molecule type" value="Genomic_DNA"/>
</dbReference>
<dbReference type="SUPFAM" id="SSF81383">
    <property type="entry name" value="F-box domain"/>
    <property type="match status" value="1"/>
</dbReference>
<dbReference type="Gene3D" id="1.20.1280.50">
    <property type="match status" value="1"/>
</dbReference>
<name>A0A6A1WP47_9ROSI</name>
<dbReference type="Proteomes" id="UP000516437">
    <property type="component" value="Chromosome 1"/>
</dbReference>
<dbReference type="InterPro" id="IPR036047">
    <property type="entry name" value="F-box-like_dom_sf"/>
</dbReference>
<dbReference type="EMBL" id="RXIC02000019">
    <property type="protein sequence ID" value="KAB1227049.1"/>
    <property type="molecule type" value="Genomic_DNA"/>
</dbReference>
<dbReference type="InterPro" id="IPR001810">
    <property type="entry name" value="F-box_dom"/>
</dbReference>
<accession>A0A6A1WP47</accession>
<evidence type="ECO:0000313" key="3">
    <source>
        <dbReference type="EMBL" id="KAB1227052.1"/>
    </source>
</evidence>
<evidence type="ECO:0000313" key="2">
    <source>
        <dbReference type="EMBL" id="KAB1227049.1"/>
    </source>
</evidence>
<sequence length="181" mass="20574">MDNLRRKVIPPFPINDLPPPLLAEVFSHAVREDGVDSLFALMRTCRAWEEIAYSPPVLKWVRLLNAPWVALPTNSQYTSTTQFMEDLIASAMLRVAEKIRMNEVPGALEAFRNRLGPATAQFVRRKVLSDLCWHGGMRKVKEFEHYLSGLPGCSGHCEGLLVRPGLGAHPYNWAWRDFPDF</sequence>
<gene>
    <name evidence="3" type="ORF">CJ030_MR1G014926</name>
    <name evidence="2" type="ORF">CJ030_MR1G014929</name>
</gene>
<protein>
    <recommendedName>
        <fullName evidence="1">F-box domain-containing protein</fullName>
    </recommendedName>
</protein>
<evidence type="ECO:0000259" key="1">
    <source>
        <dbReference type="PROSITE" id="PS50181"/>
    </source>
</evidence>
<keyword evidence="4" id="KW-1185">Reference proteome</keyword>